<gene>
    <name evidence="1" type="ORF">UT41_C0001G0427</name>
</gene>
<dbReference type="STRING" id="1619013.UT41_C0001G0427"/>
<dbReference type="Proteomes" id="UP000034665">
    <property type="component" value="Unassembled WGS sequence"/>
</dbReference>
<sequence length="120" mass="13626">MCVMEEISYESELRQLKEFLQSERYRVIQRGLESIRSFVTITLLPQPGRSYSYTSYKISPQKGLVFWDTDELGKHRERLASVEEVVATYITTTPATGIVPKVCSEFSMNMAGACGCRRGS</sequence>
<evidence type="ECO:0000313" key="2">
    <source>
        <dbReference type="Proteomes" id="UP000034665"/>
    </source>
</evidence>
<evidence type="ECO:0000313" key="1">
    <source>
        <dbReference type="EMBL" id="KKR12883.1"/>
    </source>
</evidence>
<reference evidence="1 2" key="1">
    <citation type="journal article" date="2015" name="Nature">
        <title>rRNA introns, odd ribosomes, and small enigmatic genomes across a large radiation of phyla.</title>
        <authorList>
            <person name="Brown C.T."/>
            <person name="Hug L.A."/>
            <person name="Thomas B.C."/>
            <person name="Sharon I."/>
            <person name="Castelle C.J."/>
            <person name="Singh A."/>
            <person name="Wilkins M.J."/>
            <person name="Williams K.H."/>
            <person name="Banfield J.F."/>
        </authorList>
    </citation>
    <scope>NUCLEOTIDE SEQUENCE [LARGE SCALE GENOMIC DNA]</scope>
</reference>
<protein>
    <submittedName>
        <fullName evidence="1">Uncharacterized protein</fullName>
    </submittedName>
</protein>
<proteinExistence type="predicted"/>
<accession>A0A0G0NBL6</accession>
<organism evidence="1 2">
    <name type="scientific">Candidatus Wolfebacteria bacterium GW2011_GWC2_39_22</name>
    <dbReference type="NCBI Taxonomy" id="1619013"/>
    <lineage>
        <taxon>Bacteria</taxon>
        <taxon>Candidatus Wolfeibacteriota</taxon>
    </lineage>
</organism>
<name>A0A0G0NBL6_9BACT</name>
<dbReference type="EMBL" id="LBWR01000001">
    <property type="protein sequence ID" value="KKR12883.1"/>
    <property type="molecule type" value="Genomic_DNA"/>
</dbReference>
<comment type="caution">
    <text evidence="1">The sequence shown here is derived from an EMBL/GenBank/DDBJ whole genome shotgun (WGS) entry which is preliminary data.</text>
</comment>
<dbReference type="AlphaFoldDB" id="A0A0G0NBL6"/>